<feature type="compositionally biased region" description="Polar residues" evidence="5">
    <location>
        <begin position="784"/>
        <end position="800"/>
    </location>
</feature>
<dbReference type="PROSITE" id="PS50966">
    <property type="entry name" value="ZF_SWIM"/>
    <property type="match status" value="1"/>
</dbReference>
<protein>
    <recommendedName>
        <fullName evidence="6">SWIM-type domain-containing protein</fullName>
    </recommendedName>
</protein>
<feature type="compositionally biased region" description="Low complexity" evidence="5">
    <location>
        <begin position="122"/>
        <end position="135"/>
    </location>
</feature>
<dbReference type="Pfam" id="PF10551">
    <property type="entry name" value="MULE"/>
    <property type="match status" value="1"/>
</dbReference>
<keyword evidence="1" id="KW-0479">Metal-binding</keyword>
<dbReference type="PANTHER" id="PTHR31973">
    <property type="entry name" value="POLYPROTEIN, PUTATIVE-RELATED"/>
    <property type="match status" value="1"/>
</dbReference>
<feature type="region of interest" description="Disordered" evidence="5">
    <location>
        <begin position="111"/>
        <end position="135"/>
    </location>
</feature>
<evidence type="ECO:0000256" key="1">
    <source>
        <dbReference type="ARBA" id="ARBA00022723"/>
    </source>
</evidence>
<evidence type="ECO:0000259" key="6">
    <source>
        <dbReference type="PROSITE" id="PS50966"/>
    </source>
</evidence>
<evidence type="ECO:0000256" key="3">
    <source>
        <dbReference type="ARBA" id="ARBA00022833"/>
    </source>
</evidence>
<gene>
    <name evidence="7" type="ORF">Sradi_0752500</name>
</gene>
<dbReference type="SMART" id="SM00575">
    <property type="entry name" value="ZnF_PMZ"/>
    <property type="match status" value="1"/>
</dbReference>
<sequence>MDDKVFSIVVHYMGQKAKLHNVDRDKYSYLDLLSDIRDMHGRQTTNLSLTCSIPSCVMRMHVKNDQDVLNMLDGNQNRDEFDLFVVVNQEGGNNEVEASVEHVGVECGVHEGENIDEDIDNESGSSGHESGGSEESMYAAAIDEEFDDTSVSLVSSDDDHMFGYKSDDHCETENLSDEEFCSDPMKGALSRDACVVHGGFGDKIKLEQGMVFTDIVAFRDALREYVIQEGFKIMKLRNERVRVIAHCAVKDCPWRVHASILANGVTFQIKTYVEKHTCVRVDSTNEASAKWMATKLENVLRENPGIKARGIRNELKKYGVSPSYMQIYRAKKKALEVIEGNHTISFGKLPYYAKMVSITNEGSVVTLLSEANDDESIPATPMFKRFFLGLSALRDGFVAGCSPFLGFDGCHLKGPFGGVLLAAIGLDGNNGLYPLAFAVVESECKESWMFFFENLANMLGGFSSDLPWIFMSDRQKEAARSYNAQGFNFAMYKIKELKPAAYEWLLKVPAEQWSRHAFNIRMKNDHVTNNISESFNHWVSDLRGKPILTLVDGLRSKLMSRIQKRKQKGASWKGTIVPNVVKLLNNVREEYRKCSLLMAREREYEVNDANVHYIANLRKRTCNCKFWDIVGIPCRHAALGIAHRREELENYTDVRFSKQKYMRAYGHCIHPILDPSFWPENIDVTPIDLKPPAIKRMPGRPNKSRRKEPGEAPGAVRRANMLKCKICNGNGHNRRTCPNKDVDLNVPISQLAKRMTGTKRSKKKTLGSSSSQPLPTNREESMPVSASQPLPRTCSQPQVSQKRHATKKSKLAPKQSPTPSATDPFRTVASSQPLPSSLLLPPSFFKSIRAPLDVGSSPSELKKNPTNCPQM</sequence>
<reference evidence="7" key="2">
    <citation type="journal article" date="2024" name="Plant">
        <title>Genomic evolution and insights into agronomic trait innovations of Sesamum species.</title>
        <authorList>
            <person name="Miao H."/>
            <person name="Wang L."/>
            <person name="Qu L."/>
            <person name="Liu H."/>
            <person name="Sun Y."/>
            <person name="Le M."/>
            <person name="Wang Q."/>
            <person name="Wei S."/>
            <person name="Zheng Y."/>
            <person name="Lin W."/>
            <person name="Duan Y."/>
            <person name="Cao H."/>
            <person name="Xiong S."/>
            <person name="Wang X."/>
            <person name="Wei L."/>
            <person name="Li C."/>
            <person name="Ma Q."/>
            <person name="Ju M."/>
            <person name="Zhao R."/>
            <person name="Li G."/>
            <person name="Mu C."/>
            <person name="Tian Q."/>
            <person name="Mei H."/>
            <person name="Zhang T."/>
            <person name="Gao T."/>
            <person name="Zhang H."/>
        </authorList>
    </citation>
    <scope>NUCLEOTIDE SEQUENCE</scope>
    <source>
        <strain evidence="7">G02</strain>
    </source>
</reference>
<feature type="region of interest" description="Disordered" evidence="5">
    <location>
        <begin position="689"/>
        <end position="715"/>
    </location>
</feature>
<dbReference type="Pfam" id="PF03108">
    <property type="entry name" value="DBD_Tnp_Mut"/>
    <property type="match status" value="1"/>
</dbReference>
<dbReference type="InterPro" id="IPR018289">
    <property type="entry name" value="MULE_transposase_dom"/>
</dbReference>
<dbReference type="EMBL" id="JACGWJ010000003">
    <property type="protein sequence ID" value="KAL0431265.1"/>
    <property type="molecule type" value="Genomic_DNA"/>
</dbReference>
<reference evidence="7" key="1">
    <citation type="submission" date="2020-06" db="EMBL/GenBank/DDBJ databases">
        <authorList>
            <person name="Li T."/>
            <person name="Hu X."/>
            <person name="Zhang T."/>
            <person name="Song X."/>
            <person name="Zhang H."/>
            <person name="Dai N."/>
            <person name="Sheng W."/>
            <person name="Hou X."/>
            <person name="Wei L."/>
        </authorList>
    </citation>
    <scope>NUCLEOTIDE SEQUENCE</scope>
    <source>
        <strain evidence="7">G02</strain>
        <tissue evidence="7">Leaf</tissue>
    </source>
</reference>
<evidence type="ECO:0000313" key="7">
    <source>
        <dbReference type="EMBL" id="KAL0431265.1"/>
    </source>
</evidence>
<organism evidence="7">
    <name type="scientific">Sesamum radiatum</name>
    <name type="common">Black benniseed</name>
    <dbReference type="NCBI Taxonomy" id="300843"/>
    <lineage>
        <taxon>Eukaryota</taxon>
        <taxon>Viridiplantae</taxon>
        <taxon>Streptophyta</taxon>
        <taxon>Embryophyta</taxon>
        <taxon>Tracheophyta</taxon>
        <taxon>Spermatophyta</taxon>
        <taxon>Magnoliopsida</taxon>
        <taxon>eudicotyledons</taxon>
        <taxon>Gunneridae</taxon>
        <taxon>Pentapetalae</taxon>
        <taxon>asterids</taxon>
        <taxon>lamiids</taxon>
        <taxon>Lamiales</taxon>
        <taxon>Pedaliaceae</taxon>
        <taxon>Sesamum</taxon>
    </lineage>
</organism>
<dbReference type="GO" id="GO:0008270">
    <property type="term" value="F:zinc ion binding"/>
    <property type="evidence" value="ECO:0007669"/>
    <property type="project" value="UniProtKB-KW"/>
</dbReference>
<accession>A0AAW2VT45</accession>
<dbReference type="InterPro" id="IPR006564">
    <property type="entry name" value="Znf_PMZ"/>
</dbReference>
<dbReference type="Pfam" id="PF04434">
    <property type="entry name" value="SWIM"/>
    <property type="match status" value="1"/>
</dbReference>
<comment type="caution">
    <text evidence="7">The sequence shown here is derived from an EMBL/GenBank/DDBJ whole genome shotgun (WGS) entry which is preliminary data.</text>
</comment>
<feature type="compositionally biased region" description="Basic residues" evidence="5">
    <location>
        <begin position="756"/>
        <end position="765"/>
    </location>
</feature>
<proteinExistence type="predicted"/>
<keyword evidence="3" id="KW-0862">Zinc</keyword>
<evidence type="ECO:0000256" key="2">
    <source>
        <dbReference type="ARBA" id="ARBA00022771"/>
    </source>
</evidence>
<dbReference type="AlphaFoldDB" id="A0AAW2VT45"/>
<dbReference type="PANTHER" id="PTHR31973:SF187">
    <property type="entry name" value="MUTATOR TRANSPOSASE MUDRA PROTEIN"/>
    <property type="match status" value="1"/>
</dbReference>
<feature type="compositionally biased region" description="Basic residues" evidence="5">
    <location>
        <begin position="801"/>
        <end position="811"/>
    </location>
</feature>
<keyword evidence="2 4" id="KW-0863">Zinc-finger</keyword>
<feature type="compositionally biased region" description="Low complexity" evidence="5">
    <location>
        <begin position="830"/>
        <end position="843"/>
    </location>
</feature>
<evidence type="ECO:0000256" key="5">
    <source>
        <dbReference type="SAM" id="MobiDB-lite"/>
    </source>
</evidence>
<feature type="compositionally biased region" description="Polar residues" evidence="5">
    <location>
        <begin position="766"/>
        <end position="775"/>
    </location>
</feature>
<dbReference type="InterPro" id="IPR007527">
    <property type="entry name" value="Znf_SWIM"/>
</dbReference>
<feature type="compositionally biased region" description="Polar residues" evidence="5">
    <location>
        <begin position="856"/>
        <end position="871"/>
    </location>
</feature>
<evidence type="ECO:0000256" key="4">
    <source>
        <dbReference type="PROSITE-ProRule" id="PRU00325"/>
    </source>
</evidence>
<name>A0AAW2VT45_SESRA</name>
<feature type="domain" description="SWIM-type" evidence="6">
    <location>
        <begin position="613"/>
        <end position="645"/>
    </location>
</feature>
<dbReference type="InterPro" id="IPR004332">
    <property type="entry name" value="Transposase_MuDR"/>
</dbReference>
<feature type="region of interest" description="Disordered" evidence="5">
    <location>
        <begin position="750"/>
        <end position="871"/>
    </location>
</feature>